<dbReference type="STRING" id="303518.ENSPNYP00000004899"/>
<dbReference type="PANTHER" id="PTHR43115">
    <property type="entry name" value="DEHYDROGENASE/REDUCTASE SDR FAMILY MEMBER 11"/>
    <property type="match status" value="1"/>
</dbReference>
<evidence type="ECO:0000256" key="2">
    <source>
        <dbReference type="ARBA" id="ARBA00023002"/>
    </source>
</evidence>
<organism evidence="3">
    <name type="scientific">Pundamilia nyererei</name>
    <dbReference type="NCBI Taxonomy" id="303518"/>
    <lineage>
        <taxon>Eukaryota</taxon>
        <taxon>Metazoa</taxon>
        <taxon>Chordata</taxon>
        <taxon>Craniata</taxon>
        <taxon>Vertebrata</taxon>
        <taxon>Euteleostomi</taxon>
        <taxon>Actinopterygii</taxon>
        <taxon>Neopterygii</taxon>
        <taxon>Teleostei</taxon>
        <taxon>Neoteleostei</taxon>
        <taxon>Acanthomorphata</taxon>
        <taxon>Ovalentaria</taxon>
        <taxon>Cichlomorphae</taxon>
        <taxon>Cichliformes</taxon>
        <taxon>Cichlidae</taxon>
        <taxon>African cichlids</taxon>
        <taxon>Pseudocrenilabrinae</taxon>
        <taxon>Haplochromini</taxon>
        <taxon>Pundamilia</taxon>
    </lineage>
</organism>
<name>A0A3B4F5J5_9CICH</name>
<dbReference type="GeneTree" id="ENSGT00840000129887"/>
<keyword evidence="2" id="KW-0560">Oxidoreductase</keyword>
<protein>
    <submittedName>
        <fullName evidence="3">Uncharacterized protein</fullName>
    </submittedName>
</protein>
<dbReference type="Ensembl" id="ENSPNYT00000005018.1">
    <property type="protein sequence ID" value="ENSPNYP00000004899.1"/>
    <property type="gene ID" value="ENSPNYG00000003805.1"/>
</dbReference>
<dbReference type="PANTHER" id="PTHR43115:SF4">
    <property type="entry name" value="DEHYDROGENASE_REDUCTASE SDR FAMILY MEMBER 11"/>
    <property type="match status" value="1"/>
</dbReference>
<dbReference type="Pfam" id="PF13561">
    <property type="entry name" value="adh_short_C2"/>
    <property type="match status" value="1"/>
</dbReference>
<proteinExistence type="inferred from homology"/>
<dbReference type="GO" id="GO:0016491">
    <property type="term" value="F:oxidoreductase activity"/>
    <property type="evidence" value="ECO:0007669"/>
    <property type="project" value="UniProtKB-KW"/>
</dbReference>
<dbReference type="AlphaFoldDB" id="A0A3B4F5J5"/>
<dbReference type="SUPFAM" id="SSF51735">
    <property type="entry name" value="NAD(P)-binding Rossmann-fold domains"/>
    <property type="match status" value="1"/>
</dbReference>
<accession>A0A3B4F5J5</accession>
<dbReference type="InterPro" id="IPR036291">
    <property type="entry name" value="NAD(P)-bd_dom_sf"/>
</dbReference>
<evidence type="ECO:0000256" key="1">
    <source>
        <dbReference type="ARBA" id="ARBA00006484"/>
    </source>
</evidence>
<dbReference type="Gene3D" id="3.40.50.720">
    <property type="entry name" value="NAD(P)-binding Rossmann-like Domain"/>
    <property type="match status" value="1"/>
</dbReference>
<dbReference type="InterPro" id="IPR002347">
    <property type="entry name" value="SDR_fam"/>
</dbReference>
<sequence>MNKNANGLILQTYFMRNTWNMNILQLFIIKILKKNNPWGPFFFFFTAHCFLFQKLAADCQRAGHPGVLVPFKCDLSEEEEILAMFAAIKEQHKGLDVCINNAGLAHPIALNGKTSGWKNMIDVRAQSYFGFIWTTYCCSSKTSSLSNHGHIM</sequence>
<reference evidence="3" key="1">
    <citation type="submission" date="2023-09" db="UniProtKB">
        <authorList>
            <consortium name="Ensembl"/>
        </authorList>
    </citation>
    <scope>IDENTIFICATION</scope>
</reference>
<comment type="similarity">
    <text evidence="1">Belongs to the short-chain dehydrogenases/reductases (SDR) family.</text>
</comment>
<evidence type="ECO:0000313" key="3">
    <source>
        <dbReference type="Ensembl" id="ENSPNYP00000004899.1"/>
    </source>
</evidence>